<proteinExistence type="predicted"/>
<accession>I7IQH0</accession>
<reference evidence="1 2" key="1">
    <citation type="journal article" date="2012" name="Nucleic Acids Res.">
        <title>Sequencing of the smallest Apicomplexan genome from the human pathogen Babesia microti.</title>
        <authorList>
            <person name="Cornillot E."/>
            <person name="Hadj-Kaddour K."/>
            <person name="Dassouli A."/>
            <person name="Noel B."/>
            <person name="Ranwez V."/>
            <person name="Vacherie B."/>
            <person name="Augagneur Y."/>
            <person name="Bres V."/>
            <person name="Duclos A."/>
            <person name="Randazzo S."/>
            <person name="Carcy B."/>
            <person name="Debierre-Grockiego F."/>
            <person name="Delbecq S."/>
            <person name="Moubri-Menage K."/>
            <person name="Shams-Eldin H."/>
            <person name="Usmani-Brown S."/>
            <person name="Bringaud F."/>
            <person name="Wincker P."/>
            <person name="Vivares C.P."/>
            <person name="Schwarz R.T."/>
            <person name="Schetters T.P."/>
            <person name="Krause P.J."/>
            <person name="Gorenflot A."/>
            <person name="Berry V."/>
            <person name="Barbe V."/>
            <person name="Ben Mamoun C."/>
        </authorList>
    </citation>
    <scope>NUCLEOTIDE SEQUENCE [LARGE SCALE GENOMIC DNA]</scope>
    <source>
        <strain evidence="1 2">RI</strain>
    </source>
</reference>
<dbReference type="Proteomes" id="UP000002899">
    <property type="component" value="Chromosome II"/>
</dbReference>
<organism evidence="1 2">
    <name type="scientific">Babesia microti (strain RI)</name>
    <dbReference type="NCBI Taxonomy" id="1133968"/>
    <lineage>
        <taxon>Eukaryota</taxon>
        <taxon>Sar</taxon>
        <taxon>Alveolata</taxon>
        <taxon>Apicomplexa</taxon>
        <taxon>Aconoidasida</taxon>
        <taxon>Piroplasmida</taxon>
        <taxon>Babesiidae</taxon>
        <taxon>Babesia</taxon>
    </lineage>
</organism>
<dbReference type="EMBL" id="FO082872">
    <property type="protein sequence ID" value="CCF73775.1"/>
    <property type="molecule type" value="Genomic_DNA"/>
</dbReference>
<keyword evidence="2" id="KW-1185">Reference proteome</keyword>
<dbReference type="AlphaFoldDB" id="I7IQH0"/>
<dbReference type="VEuPathDB" id="PiroplasmaDB:BMR1_02g03110"/>
<protein>
    <submittedName>
        <fullName evidence="1">Uncharacterized protein</fullName>
    </submittedName>
</protein>
<name>I7IQH0_BABMR</name>
<dbReference type="GeneID" id="24424404"/>
<evidence type="ECO:0000313" key="2">
    <source>
        <dbReference type="Proteomes" id="UP000002899"/>
    </source>
</evidence>
<gene>
    <name evidence="1" type="ORF">BMR1_02g03110</name>
</gene>
<reference evidence="1 2" key="3">
    <citation type="journal article" date="2016" name="Sci. Rep.">
        <title>Genome-wide diversity and gene expression profiling of Babesia microti isolates identify polymorphic genes that mediate host-pathogen interactions.</title>
        <authorList>
            <person name="Silva J.C."/>
            <person name="Cornillot E."/>
            <person name="McCracken C."/>
            <person name="Usmani-Brown S."/>
            <person name="Dwivedi A."/>
            <person name="Ifeonu O.O."/>
            <person name="Crabtree J."/>
            <person name="Gotia H.T."/>
            <person name="Virji A.Z."/>
            <person name="Reynes C."/>
            <person name="Colinge J."/>
            <person name="Kumar V."/>
            <person name="Lawres L."/>
            <person name="Pazzi J.E."/>
            <person name="Pablo J.V."/>
            <person name="Hung C."/>
            <person name="Brancato J."/>
            <person name="Kumari P."/>
            <person name="Orvis J."/>
            <person name="Tretina K."/>
            <person name="Chibucos M."/>
            <person name="Ott S."/>
            <person name="Sadzewicz L."/>
            <person name="Sengamalay N."/>
            <person name="Shetty A.C."/>
            <person name="Su Q."/>
            <person name="Tallon L."/>
            <person name="Fraser C.M."/>
            <person name="Frutos R."/>
            <person name="Molina D.M."/>
            <person name="Krause P.J."/>
            <person name="Ben Mamoun C."/>
        </authorList>
    </citation>
    <scope>NUCLEOTIDE SEQUENCE [LARGE SCALE GENOMIC DNA]</scope>
    <source>
        <strain evidence="1 2">RI</strain>
    </source>
</reference>
<evidence type="ECO:0000313" key="1">
    <source>
        <dbReference type="EMBL" id="CCF73775.1"/>
    </source>
</evidence>
<dbReference type="KEGG" id="bmic:BMR1_02g03110"/>
<dbReference type="RefSeq" id="XP_012648384.1">
    <property type="nucleotide sequence ID" value="XM_012792930.1"/>
</dbReference>
<sequence>MESTHGTTKLDYSTITNESLLGLSNCDMLLLSDIYSRCYSNKLNTSHTAVSESLDLALTFERVAFFKKILKDSGSFVSAAREYTHLVDSLVTNITECKDILDASLSRSNSATETIAKTLEFADKMALTQLISTEIIDKFHVLESYDSSDNLMSFDERIQKLTTKGFKCIESIIMAQNIISQNREYKALTELIDVKNLELDSICEQLFTQLQDIIREYSSGSPNAESFFETIYLKDCNLPFNKSFLVLSHRKIYLNYLVEHLILAKIKRLAHILSITRFDSINHLLAFAHEIREEGKGFINMLTYMQKSQKPLIAYYSQTPENTGLISQSVDVETPSNNTLQDNPLVRVLDDKLRTFTVSHHLKALRLLTFYINKYTEEPDSVLFFLEIFKKFRDELMKEFERQIDDMGEDFVRETTNEIETGPGLIICDTIDSLIKKFTDKYYK</sequence>
<reference evidence="1 2" key="2">
    <citation type="journal article" date="2013" name="PLoS ONE">
        <title>Whole genome mapping and re-organization of the nuclear and mitochondrial genomes of Babesia microti isolates.</title>
        <authorList>
            <person name="Cornillot E."/>
            <person name="Dassouli A."/>
            <person name="Garg A."/>
            <person name="Pachikara N."/>
            <person name="Randazzo S."/>
            <person name="Depoix D."/>
            <person name="Carcy B."/>
            <person name="Delbecq S."/>
            <person name="Frutos R."/>
            <person name="Silva J.C."/>
            <person name="Sutton R."/>
            <person name="Krause P.J."/>
            <person name="Mamoun C.B."/>
        </authorList>
    </citation>
    <scope>NUCLEOTIDE SEQUENCE [LARGE SCALE GENOMIC DNA]</scope>
    <source>
        <strain evidence="1 2">RI</strain>
    </source>
</reference>